<dbReference type="GO" id="GO:0004655">
    <property type="term" value="F:porphobilinogen synthase activity"/>
    <property type="evidence" value="ECO:0007669"/>
    <property type="project" value="UniProtKB-EC"/>
</dbReference>
<dbReference type="STRING" id="1758178.GCA_001550095_02967"/>
<evidence type="ECO:0000256" key="5">
    <source>
        <dbReference type="ARBA" id="ARBA00023133"/>
    </source>
</evidence>
<dbReference type="Gene3D" id="3.20.20.70">
    <property type="entry name" value="Aldolase class I"/>
    <property type="match status" value="1"/>
</dbReference>
<sequence>MTRTTAPFPLTRLRRTRKMEALRGLVRENHLCVADLIWPVFVREGVNEATPIPSMPGVERLTIDRLVKAATEAYALGIPAICLFPYIEPELKTEDCAGAWDPNNLVNRAIRAIKAEVPELAIMTDVALDPYNINGHDGYVVNGEIVNDMTVEALVKMSVAQAEAGADIIGPSDMMDGRIGMIRQALEAEGFDKVSIMSYAAKYASGFYGPFRDAVGASGALKGDKKTYQMDPANTDEALRLVERDLLEGADMVMVKPGMPYLDVCTRVQERFHVPTFAYQVSGEYAMLAAAFQNGWLDREKIVLESLMCFKRAGCNGILTYFAPEAAKLLAK</sequence>
<evidence type="ECO:0000256" key="1">
    <source>
        <dbReference type="ARBA" id="ARBA00004694"/>
    </source>
</evidence>
<dbReference type="GO" id="GO:0006782">
    <property type="term" value="P:protoporphyrinogen IX biosynthetic process"/>
    <property type="evidence" value="ECO:0007669"/>
    <property type="project" value="UniProtKB-UniPathway"/>
</dbReference>
<dbReference type="PANTHER" id="PTHR11458">
    <property type="entry name" value="DELTA-AMINOLEVULINIC ACID DEHYDRATASE"/>
    <property type="match status" value="1"/>
</dbReference>
<evidence type="ECO:0000256" key="2">
    <source>
        <dbReference type="ARBA" id="ARBA00008055"/>
    </source>
</evidence>
<feature type="active site" description="Schiff-base intermediate with substrate" evidence="9">
    <location>
        <position position="202"/>
    </location>
</feature>
<dbReference type="InterPro" id="IPR001731">
    <property type="entry name" value="ALAD"/>
</dbReference>
<evidence type="ECO:0000313" key="12">
    <source>
        <dbReference type="EMBL" id="ATG49676.1"/>
    </source>
</evidence>
<evidence type="ECO:0000256" key="4">
    <source>
        <dbReference type="ARBA" id="ARBA00020771"/>
    </source>
</evidence>
<dbReference type="NCBIfam" id="NF006762">
    <property type="entry name" value="PRK09283.1"/>
    <property type="match status" value="1"/>
</dbReference>
<dbReference type="GO" id="GO:0008270">
    <property type="term" value="F:zinc ion binding"/>
    <property type="evidence" value="ECO:0007669"/>
    <property type="project" value="TreeGrafter"/>
</dbReference>
<dbReference type="Pfam" id="PF00490">
    <property type="entry name" value="ALAD"/>
    <property type="match status" value="1"/>
</dbReference>
<dbReference type="EMBL" id="CP022196">
    <property type="protein sequence ID" value="ATG49676.1"/>
    <property type="molecule type" value="Genomic_DNA"/>
</dbReference>
<dbReference type="CDD" id="cd04823">
    <property type="entry name" value="ALAD_PBGS_aspartate_rich"/>
    <property type="match status" value="1"/>
</dbReference>
<dbReference type="InterPro" id="IPR030656">
    <property type="entry name" value="ALAD_AS"/>
</dbReference>
<comment type="pathway">
    <text evidence="1">Porphyrin-containing compound metabolism; protoporphyrin-IX biosynthesis; coproporphyrinogen-III from 5-aminolevulinate: step 1/4.</text>
</comment>
<dbReference type="RefSeq" id="WP_066709966.1">
    <property type="nucleotide sequence ID" value="NZ_CP022196.1"/>
</dbReference>
<evidence type="ECO:0000256" key="8">
    <source>
        <dbReference type="ARBA" id="ARBA00047651"/>
    </source>
</evidence>
<keyword evidence="6 10" id="KW-0456">Lyase</keyword>
<reference evidence="12 13" key="1">
    <citation type="submission" date="2017-06" db="EMBL/GenBank/DDBJ databases">
        <title>Celeribacter sp. TSPH2 complete genome sequence.</title>
        <authorList>
            <person name="Woo J.-H."/>
            <person name="Kim H.-S."/>
        </authorList>
    </citation>
    <scope>NUCLEOTIDE SEQUENCE [LARGE SCALE GENOMIC DNA]</scope>
    <source>
        <strain evidence="12 13">TSPH2</strain>
    </source>
</reference>
<dbReference type="EC" id="4.2.1.24" evidence="3 10"/>
<keyword evidence="5" id="KW-0350">Heme biosynthesis</keyword>
<accession>A0A291GI28</accession>
<evidence type="ECO:0000256" key="3">
    <source>
        <dbReference type="ARBA" id="ARBA00012053"/>
    </source>
</evidence>
<dbReference type="FunFam" id="3.20.20.70:FF:000019">
    <property type="entry name" value="Delta-aminolevulinic acid dehydratase"/>
    <property type="match status" value="1"/>
</dbReference>
<dbReference type="AlphaFoldDB" id="A0A291GI28"/>
<dbReference type="PANTHER" id="PTHR11458:SF0">
    <property type="entry name" value="DELTA-AMINOLEVULINIC ACID DEHYDRATASE"/>
    <property type="match status" value="1"/>
</dbReference>
<comment type="catalytic activity">
    <reaction evidence="8 10">
        <text>2 5-aminolevulinate = porphobilinogen + 2 H2O + H(+)</text>
        <dbReference type="Rhea" id="RHEA:24064"/>
        <dbReference type="ChEBI" id="CHEBI:15377"/>
        <dbReference type="ChEBI" id="CHEBI:15378"/>
        <dbReference type="ChEBI" id="CHEBI:58126"/>
        <dbReference type="ChEBI" id="CHEBI:356416"/>
        <dbReference type="EC" id="4.2.1.24"/>
    </reaction>
</comment>
<evidence type="ECO:0000256" key="10">
    <source>
        <dbReference type="RuleBase" id="RU000515"/>
    </source>
</evidence>
<evidence type="ECO:0000313" key="13">
    <source>
        <dbReference type="Proteomes" id="UP000217935"/>
    </source>
</evidence>
<dbReference type="UniPathway" id="UPA00251">
    <property type="reaction ID" value="UER00318"/>
</dbReference>
<organism evidence="12 13">
    <name type="scientific">Celeribacter ethanolicus</name>
    <dbReference type="NCBI Taxonomy" id="1758178"/>
    <lineage>
        <taxon>Bacteria</taxon>
        <taxon>Pseudomonadati</taxon>
        <taxon>Pseudomonadota</taxon>
        <taxon>Alphaproteobacteria</taxon>
        <taxon>Rhodobacterales</taxon>
        <taxon>Roseobacteraceae</taxon>
        <taxon>Celeribacter</taxon>
    </lineage>
</organism>
<evidence type="ECO:0000256" key="9">
    <source>
        <dbReference type="PIRSR" id="PIRSR001415-1"/>
    </source>
</evidence>
<name>A0A291GI28_9RHOB</name>
<dbReference type="PROSITE" id="PS00169">
    <property type="entry name" value="D_ALA_DEHYDRATASE"/>
    <property type="match status" value="1"/>
</dbReference>
<protein>
    <recommendedName>
        <fullName evidence="4 10">Delta-aminolevulinic acid dehydratase</fullName>
        <ecNumber evidence="3 10">4.2.1.24</ecNumber>
    </recommendedName>
</protein>
<dbReference type="SMART" id="SM01004">
    <property type="entry name" value="ALAD"/>
    <property type="match status" value="1"/>
</dbReference>
<dbReference type="SUPFAM" id="SSF51569">
    <property type="entry name" value="Aldolase"/>
    <property type="match status" value="1"/>
</dbReference>
<keyword evidence="7 10" id="KW-0627">Porphyrin biosynthesis</keyword>
<evidence type="ECO:0000256" key="7">
    <source>
        <dbReference type="ARBA" id="ARBA00023244"/>
    </source>
</evidence>
<dbReference type="KEGG" id="ceh:CEW89_03445"/>
<feature type="active site" description="Schiff-base intermediate with substrate" evidence="9">
    <location>
        <position position="256"/>
    </location>
</feature>
<dbReference type="PIRSF" id="PIRSF001415">
    <property type="entry name" value="Porphbilin_synth"/>
    <property type="match status" value="1"/>
</dbReference>
<dbReference type="PRINTS" id="PR00144">
    <property type="entry name" value="DALDHYDRTASE"/>
</dbReference>
<dbReference type="OrthoDB" id="9805001at2"/>
<evidence type="ECO:0000256" key="11">
    <source>
        <dbReference type="RuleBase" id="RU004161"/>
    </source>
</evidence>
<gene>
    <name evidence="12" type="ORF">CEW89_03445</name>
</gene>
<keyword evidence="13" id="KW-1185">Reference proteome</keyword>
<dbReference type="InterPro" id="IPR013785">
    <property type="entry name" value="Aldolase_TIM"/>
</dbReference>
<comment type="subunit">
    <text evidence="10">Homooctamer.</text>
</comment>
<dbReference type="GO" id="GO:0005829">
    <property type="term" value="C:cytosol"/>
    <property type="evidence" value="ECO:0007669"/>
    <property type="project" value="TreeGrafter"/>
</dbReference>
<dbReference type="Proteomes" id="UP000217935">
    <property type="component" value="Chromosome"/>
</dbReference>
<proteinExistence type="inferred from homology"/>
<evidence type="ECO:0000256" key="6">
    <source>
        <dbReference type="ARBA" id="ARBA00023239"/>
    </source>
</evidence>
<comment type="similarity">
    <text evidence="2 11">Belongs to the ALAD family.</text>
</comment>